<feature type="region of interest" description="Disordered" evidence="1">
    <location>
        <begin position="124"/>
        <end position="145"/>
    </location>
</feature>
<dbReference type="AlphaFoldDB" id="A0A251U4Q6"/>
<dbReference type="GO" id="GO:0004843">
    <property type="term" value="F:cysteine-type deubiquitinase activity"/>
    <property type="evidence" value="ECO:0000318"/>
    <property type="project" value="GO_Central"/>
</dbReference>
<dbReference type="Proteomes" id="UP000215914">
    <property type="component" value="Chromosome 8"/>
</dbReference>
<protein>
    <submittedName>
        <fullName evidence="3">Putative OTU domain-containing protein</fullName>
    </submittedName>
</protein>
<dbReference type="InParanoid" id="A0A251U4Q6"/>
<evidence type="ECO:0000256" key="1">
    <source>
        <dbReference type="SAM" id="MobiDB-lite"/>
    </source>
</evidence>
<keyword evidence="4" id="KW-1185">Reference proteome</keyword>
<gene>
    <name evidence="3" type="ORF">HannXRQ_Chr08g0215981</name>
</gene>
<dbReference type="STRING" id="4232.A0A251U4Q6"/>
<evidence type="ECO:0000259" key="2">
    <source>
        <dbReference type="PROSITE" id="PS50802"/>
    </source>
</evidence>
<feature type="compositionally biased region" description="Basic and acidic residues" evidence="1">
    <location>
        <begin position="95"/>
        <end position="105"/>
    </location>
</feature>
<feature type="region of interest" description="Disordered" evidence="1">
    <location>
        <begin position="71"/>
        <end position="106"/>
    </location>
</feature>
<evidence type="ECO:0000313" key="4">
    <source>
        <dbReference type="Proteomes" id="UP000215914"/>
    </source>
</evidence>
<dbReference type="GO" id="GO:0009966">
    <property type="term" value="P:regulation of signal transduction"/>
    <property type="evidence" value="ECO:0000318"/>
    <property type="project" value="GO_Central"/>
</dbReference>
<dbReference type="EMBL" id="CM007897">
    <property type="protein sequence ID" value="OTG17782.1"/>
    <property type="molecule type" value="Genomic_DNA"/>
</dbReference>
<evidence type="ECO:0000313" key="3">
    <source>
        <dbReference type="EMBL" id="OTG17782.1"/>
    </source>
</evidence>
<dbReference type="OMA" id="HAITIAY"/>
<dbReference type="InterPro" id="IPR003323">
    <property type="entry name" value="OTU_dom"/>
</dbReference>
<dbReference type="PROSITE" id="PS50802">
    <property type="entry name" value="OTU"/>
    <property type="match status" value="1"/>
</dbReference>
<name>A0A251U4Q6_HELAN</name>
<reference evidence="4" key="1">
    <citation type="journal article" date="2017" name="Nature">
        <title>The sunflower genome provides insights into oil metabolism, flowering and Asterid evolution.</title>
        <authorList>
            <person name="Badouin H."/>
            <person name="Gouzy J."/>
            <person name="Grassa C.J."/>
            <person name="Murat F."/>
            <person name="Staton S.E."/>
            <person name="Cottret L."/>
            <person name="Lelandais-Briere C."/>
            <person name="Owens G.L."/>
            <person name="Carrere S."/>
            <person name="Mayjonade B."/>
            <person name="Legrand L."/>
            <person name="Gill N."/>
            <person name="Kane N.C."/>
            <person name="Bowers J.E."/>
            <person name="Hubner S."/>
            <person name="Bellec A."/>
            <person name="Berard A."/>
            <person name="Berges H."/>
            <person name="Blanchet N."/>
            <person name="Boniface M.C."/>
            <person name="Brunel D."/>
            <person name="Catrice O."/>
            <person name="Chaidir N."/>
            <person name="Claudel C."/>
            <person name="Donnadieu C."/>
            <person name="Faraut T."/>
            <person name="Fievet G."/>
            <person name="Helmstetter N."/>
            <person name="King M."/>
            <person name="Knapp S.J."/>
            <person name="Lai Z."/>
            <person name="Le Paslier M.C."/>
            <person name="Lippi Y."/>
            <person name="Lorenzon L."/>
            <person name="Mandel J.R."/>
            <person name="Marage G."/>
            <person name="Marchand G."/>
            <person name="Marquand E."/>
            <person name="Bret-Mestries E."/>
            <person name="Morien E."/>
            <person name="Nambeesan S."/>
            <person name="Nguyen T."/>
            <person name="Pegot-Espagnet P."/>
            <person name="Pouilly N."/>
            <person name="Raftis F."/>
            <person name="Sallet E."/>
            <person name="Schiex T."/>
            <person name="Thomas J."/>
            <person name="Vandecasteele C."/>
            <person name="Vares D."/>
            <person name="Vear F."/>
            <person name="Vautrin S."/>
            <person name="Crespi M."/>
            <person name="Mangin B."/>
            <person name="Burke J.M."/>
            <person name="Salse J."/>
            <person name="Munos S."/>
            <person name="Vincourt P."/>
            <person name="Rieseberg L.H."/>
            <person name="Langlade N.B."/>
        </authorList>
    </citation>
    <scope>NUCLEOTIDE SEQUENCE [LARGE SCALE GENOMIC DNA]</scope>
    <source>
        <strain evidence="4">cv. SF193</strain>
    </source>
</reference>
<accession>A0A251U4Q6</accession>
<proteinExistence type="predicted"/>
<sequence>MILPPNLFSSTGQQIRITHIDVFWKKLDFKPARNNIEDIDVDAEFEKLKQQIDPTPPQVKRSFFEKFQQILNPGNNNKKPPAVLKKTRGRPTLKTQEERKVETARKSSYIPSEETWVEASDDLPRHSSYISPEDSRREKNTKPLNLHPDFPMIKLGPKTDIAIRNYASQIPKVIHPYIVRIKDVKPDGHCGFRSVAVGLGVKQNSYLMIRKQLLKELRMNESLWRQVFDPENIGHYDALVTRIDFKGWEVGRAGIENYMTMPETGFLIAQRYGVIVHTFDIRGSDTIFPLLGGPNEAEQPPLVVAIVFVDKGHFIHVDLGGCYPMPPPNLLWRANRTERAAAWHTLYMDQINAYEMLTYRPPDLNVTPYVHDVS</sequence>
<organism evidence="3 4">
    <name type="scientific">Helianthus annuus</name>
    <name type="common">Common sunflower</name>
    <dbReference type="NCBI Taxonomy" id="4232"/>
    <lineage>
        <taxon>Eukaryota</taxon>
        <taxon>Viridiplantae</taxon>
        <taxon>Streptophyta</taxon>
        <taxon>Embryophyta</taxon>
        <taxon>Tracheophyta</taxon>
        <taxon>Spermatophyta</taxon>
        <taxon>Magnoliopsida</taxon>
        <taxon>eudicotyledons</taxon>
        <taxon>Gunneridae</taxon>
        <taxon>Pentapetalae</taxon>
        <taxon>asterids</taxon>
        <taxon>campanulids</taxon>
        <taxon>Asterales</taxon>
        <taxon>Asteraceae</taxon>
        <taxon>Asteroideae</taxon>
        <taxon>Heliantheae alliance</taxon>
        <taxon>Heliantheae</taxon>
        <taxon>Helianthus</taxon>
    </lineage>
</organism>
<feature type="domain" description="OTU" evidence="2">
    <location>
        <begin position="179"/>
        <end position="290"/>
    </location>
</feature>
<dbReference type="CDD" id="cd22744">
    <property type="entry name" value="OTU"/>
    <property type="match status" value="1"/>
</dbReference>
<dbReference type="GO" id="GO:0061578">
    <property type="term" value="F:K63-linked deubiquitinase activity"/>
    <property type="evidence" value="ECO:0000318"/>
    <property type="project" value="GO_Central"/>
</dbReference>
<dbReference type="Gene3D" id="3.90.70.80">
    <property type="match status" value="1"/>
</dbReference>